<proteinExistence type="predicted"/>
<sequence length="234" mass="27571">MKWQAKSNTTFRLPTCWQEIQQGEQYRKSLEQYFADWFPKILGYHILYIGGLSAEIHYELPLRNQMVICPEISQNLTALYANKPDHTLINAKITELPLIEKQIDACLLINSLNFCQDPHQLLREVNRVLTDDGYLFLSLFHLCSPLLFKRQLNTKTHPALPFRQFMDWRVLDWLSLLHFDILDHQRLTITPLPRCFSPLSVIVAQKRTYPIPMTPQKVRFKNQQVFNVAEVCKM</sequence>
<reference evidence="2 3" key="1">
    <citation type="submission" date="2019-03" db="EMBL/GenBank/DDBJ databases">
        <title>Genomic Encyclopedia of Type Strains, Phase IV (KMG-IV): sequencing the most valuable type-strain genomes for metagenomic binning, comparative biology and taxonomic classification.</title>
        <authorList>
            <person name="Goeker M."/>
        </authorList>
    </citation>
    <scope>NUCLEOTIDE SEQUENCE [LARGE SCALE GENOMIC DNA]</scope>
    <source>
        <strain evidence="2 3">DSM 15534</strain>
    </source>
</reference>
<gene>
    <name evidence="2" type="ORF">EV694_0444</name>
</gene>
<dbReference type="InterPro" id="IPR013216">
    <property type="entry name" value="Methyltransf_11"/>
</dbReference>
<dbReference type="EMBL" id="SMFT01000001">
    <property type="protein sequence ID" value="TCK01812.1"/>
    <property type="molecule type" value="Genomic_DNA"/>
</dbReference>
<evidence type="ECO:0000259" key="1">
    <source>
        <dbReference type="Pfam" id="PF08241"/>
    </source>
</evidence>
<accession>A0A4R1GBZ5</accession>
<keyword evidence="2" id="KW-0808">Transferase</keyword>
<evidence type="ECO:0000313" key="2">
    <source>
        <dbReference type="EMBL" id="TCK01812.1"/>
    </source>
</evidence>
<dbReference type="Pfam" id="PF08241">
    <property type="entry name" value="Methyltransf_11"/>
    <property type="match status" value="1"/>
</dbReference>
<dbReference type="RefSeq" id="WP_132688590.1">
    <property type="nucleotide sequence ID" value="NZ_SMFT01000001.1"/>
</dbReference>
<dbReference type="SUPFAM" id="SSF53335">
    <property type="entry name" value="S-adenosyl-L-methionine-dependent methyltransferases"/>
    <property type="match status" value="1"/>
</dbReference>
<dbReference type="Proteomes" id="UP000294702">
    <property type="component" value="Unassembled WGS sequence"/>
</dbReference>
<dbReference type="GO" id="GO:0032259">
    <property type="term" value="P:methylation"/>
    <property type="evidence" value="ECO:0007669"/>
    <property type="project" value="UniProtKB-KW"/>
</dbReference>
<dbReference type="OrthoDB" id="6191410at2"/>
<name>A0A4R1GBZ5_9PAST</name>
<feature type="domain" description="Methyltransferase type 11" evidence="1">
    <location>
        <begin position="53"/>
        <end position="137"/>
    </location>
</feature>
<evidence type="ECO:0000313" key="3">
    <source>
        <dbReference type="Proteomes" id="UP000294702"/>
    </source>
</evidence>
<dbReference type="Gene3D" id="3.40.50.150">
    <property type="entry name" value="Vaccinia Virus protein VP39"/>
    <property type="match status" value="1"/>
</dbReference>
<dbReference type="InterPro" id="IPR029063">
    <property type="entry name" value="SAM-dependent_MTases_sf"/>
</dbReference>
<dbReference type="GO" id="GO:0008757">
    <property type="term" value="F:S-adenosylmethionine-dependent methyltransferase activity"/>
    <property type="evidence" value="ECO:0007669"/>
    <property type="project" value="InterPro"/>
</dbReference>
<comment type="caution">
    <text evidence="2">The sequence shown here is derived from an EMBL/GenBank/DDBJ whole genome shotgun (WGS) entry which is preliminary data.</text>
</comment>
<protein>
    <submittedName>
        <fullName evidence="2">Methyltransferase family protein</fullName>
    </submittedName>
</protein>
<keyword evidence="2" id="KW-0489">Methyltransferase</keyword>
<keyword evidence="3" id="KW-1185">Reference proteome</keyword>
<organism evidence="2 3">
    <name type="scientific">Volucribacter psittacicida</name>
    <dbReference type="NCBI Taxonomy" id="203482"/>
    <lineage>
        <taxon>Bacteria</taxon>
        <taxon>Pseudomonadati</taxon>
        <taxon>Pseudomonadota</taxon>
        <taxon>Gammaproteobacteria</taxon>
        <taxon>Pasteurellales</taxon>
        <taxon>Pasteurellaceae</taxon>
        <taxon>Volucribacter</taxon>
    </lineage>
</organism>
<dbReference type="AlphaFoldDB" id="A0A4R1GBZ5"/>